<dbReference type="InterPro" id="IPR029016">
    <property type="entry name" value="GAF-like_dom_sf"/>
</dbReference>
<dbReference type="Proteomes" id="UP000050761">
    <property type="component" value="Unassembled WGS sequence"/>
</dbReference>
<organism evidence="2">
    <name type="scientific">Heligmosomoides polygyrus</name>
    <name type="common">Parasitic roundworm</name>
    <dbReference type="NCBI Taxonomy" id="6339"/>
    <lineage>
        <taxon>Eukaryota</taxon>
        <taxon>Metazoa</taxon>
        <taxon>Ecdysozoa</taxon>
        <taxon>Nematoda</taxon>
        <taxon>Chromadorea</taxon>
        <taxon>Rhabditida</taxon>
        <taxon>Rhabditina</taxon>
        <taxon>Rhabditomorpha</taxon>
        <taxon>Strongyloidea</taxon>
        <taxon>Heligmosomidae</taxon>
        <taxon>Heligmosomoides</taxon>
    </lineage>
</organism>
<dbReference type="WBParaSite" id="HPBE_0000846101-mRNA-1">
    <property type="protein sequence ID" value="HPBE_0000846101-mRNA-1"/>
    <property type="gene ID" value="HPBE_0000846101"/>
</dbReference>
<keyword evidence="3" id="KW-1185">Reference proteome</keyword>
<dbReference type="OrthoDB" id="295473at2759"/>
<dbReference type="Gene3D" id="3.30.450.40">
    <property type="match status" value="1"/>
</dbReference>
<sequence>MALVLNYMKAIDSRDFFLICSNYLAVSLPIFPRCRYVPLDIRGLPMSFQVNVRCGVASELKSSSGNVADAFIARMAQIVASTTGRQHCIDDRNCFHRRGPTVDDVQLTDSRSSPTTLARNGERPVSPGVYQRLILHSEDMKSLVRTITNEAKNLIHAETCSLFLLDNEHKELVATVFDNAGDLSEIRLPMTKGVVGRVATTRSMMNVRDVQRCPFFYARVDQLTGFHTRNILCFPIIDNSDVVIVSVETFPTNGLHWNGGAAADKAGAGWLALVVVHRARKPSRRASPDAVKRQTPAIKFASTAAARVVVGFDRLWWSVAMGGCVLVSSSVCM</sequence>
<name>A0A3P8BUP9_HELPZ</name>
<evidence type="ECO:0000313" key="4">
    <source>
        <dbReference type="WBParaSite" id="HPBE_0000846101-mRNA-1"/>
    </source>
</evidence>
<reference evidence="4" key="2">
    <citation type="submission" date="2019-09" db="UniProtKB">
        <authorList>
            <consortium name="WormBaseParasite"/>
        </authorList>
    </citation>
    <scope>IDENTIFICATION</scope>
</reference>
<gene>
    <name evidence="2" type="ORF">HPBE_LOCUS8462</name>
</gene>
<evidence type="ECO:0000313" key="3">
    <source>
        <dbReference type="Proteomes" id="UP000050761"/>
    </source>
</evidence>
<dbReference type="SUPFAM" id="SSF55781">
    <property type="entry name" value="GAF domain-like"/>
    <property type="match status" value="1"/>
</dbReference>
<evidence type="ECO:0000313" key="2">
    <source>
        <dbReference type="EMBL" id="VDO76445.1"/>
    </source>
</evidence>
<evidence type="ECO:0000259" key="1">
    <source>
        <dbReference type="SMART" id="SM00065"/>
    </source>
</evidence>
<reference evidence="2 3" key="1">
    <citation type="submission" date="2018-11" db="EMBL/GenBank/DDBJ databases">
        <authorList>
            <consortium name="Pathogen Informatics"/>
        </authorList>
    </citation>
    <scope>NUCLEOTIDE SEQUENCE [LARGE SCALE GENOMIC DNA]</scope>
</reference>
<accession>A0A3P8BUP9</accession>
<proteinExistence type="predicted"/>
<dbReference type="AlphaFoldDB" id="A0A3P8BUP9"/>
<dbReference type="InterPro" id="IPR003018">
    <property type="entry name" value="GAF"/>
</dbReference>
<dbReference type="SMART" id="SM00065">
    <property type="entry name" value="GAF"/>
    <property type="match status" value="1"/>
</dbReference>
<dbReference type="Pfam" id="PF13185">
    <property type="entry name" value="GAF_2"/>
    <property type="match status" value="1"/>
</dbReference>
<protein>
    <submittedName>
        <fullName evidence="4">GAF domain-containing protein</fullName>
    </submittedName>
</protein>
<feature type="domain" description="GAF" evidence="1">
    <location>
        <begin position="139"/>
        <end position="320"/>
    </location>
</feature>
<dbReference type="EMBL" id="UZAH01026156">
    <property type="protein sequence ID" value="VDO76445.1"/>
    <property type="molecule type" value="Genomic_DNA"/>
</dbReference>